<keyword evidence="3" id="KW-1015">Disulfide bond</keyword>
<dbReference type="InterPro" id="IPR050553">
    <property type="entry name" value="Thioredoxin_ResA/DsbE_sf"/>
</dbReference>
<dbReference type="GO" id="GO:0030313">
    <property type="term" value="C:cell envelope"/>
    <property type="evidence" value="ECO:0007669"/>
    <property type="project" value="UniProtKB-SubCell"/>
</dbReference>
<evidence type="ECO:0000256" key="2">
    <source>
        <dbReference type="ARBA" id="ARBA00022748"/>
    </source>
</evidence>
<dbReference type="InterPro" id="IPR013766">
    <property type="entry name" value="Thioredoxin_domain"/>
</dbReference>
<name>A0A5C6DII5_9BACT</name>
<keyword evidence="2" id="KW-0201">Cytochrome c-type biogenesis</keyword>
<dbReference type="AlphaFoldDB" id="A0A5C6DII5"/>
<comment type="subcellular location">
    <subcellularLocation>
        <location evidence="1">Cell envelope</location>
    </subcellularLocation>
</comment>
<evidence type="ECO:0000256" key="4">
    <source>
        <dbReference type="ARBA" id="ARBA00023284"/>
    </source>
</evidence>
<dbReference type="GO" id="GO:0016491">
    <property type="term" value="F:oxidoreductase activity"/>
    <property type="evidence" value="ECO:0007669"/>
    <property type="project" value="InterPro"/>
</dbReference>
<dbReference type="GO" id="GO:0017004">
    <property type="term" value="P:cytochrome complex assembly"/>
    <property type="evidence" value="ECO:0007669"/>
    <property type="project" value="UniProtKB-KW"/>
</dbReference>
<dbReference type="InterPro" id="IPR036249">
    <property type="entry name" value="Thioredoxin-like_sf"/>
</dbReference>
<protein>
    <submittedName>
        <fullName evidence="6">Thiol-disulfide oxidoreductase ResA</fullName>
    </submittedName>
</protein>
<dbReference type="InterPro" id="IPR013740">
    <property type="entry name" value="Redoxin"/>
</dbReference>
<evidence type="ECO:0000259" key="5">
    <source>
        <dbReference type="PROSITE" id="PS51352"/>
    </source>
</evidence>
<accession>A0A5C6DII5</accession>
<dbReference type="OrthoDB" id="269512at2"/>
<evidence type="ECO:0000313" key="7">
    <source>
        <dbReference type="Proteomes" id="UP000315471"/>
    </source>
</evidence>
<comment type="caution">
    <text evidence="6">The sequence shown here is derived from an EMBL/GenBank/DDBJ whole genome shotgun (WGS) entry which is preliminary data.</text>
</comment>
<dbReference type="PANTHER" id="PTHR42852:SF6">
    <property type="entry name" value="THIOL:DISULFIDE INTERCHANGE PROTEIN DSBE"/>
    <property type="match status" value="1"/>
</dbReference>
<dbReference type="GO" id="GO:0006950">
    <property type="term" value="P:response to stress"/>
    <property type="evidence" value="ECO:0007669"/>
    <property type="project" value="UniProtKB-ARBA"/>
</dbReference>
<dbReference type="InterPro" id="IPR011990">
    <property type="entry name" value="TPR-like_helical_dom_sf"/>
</dbReference>
<reference evidence="6 7" key="1">
    <citation type="submission" date="2019-02" db="EMBL/GenBank/DDBJ databases">
        <title>Deep-cultivation of Planctomycetes and their phenomic and genomic characterization uncovers novel biology.</title>
        <authorList>
            <person name="Wiegand S."/>
            <person name="Jogler M."/>
            <person name="Boedeker C."/>
            <person name="Pinto D."/>
            <person name="Vollmers J."/>
            <person name="Rivas-Marin E."/>
            <person name="Kohn T."/>
            <person name="Peeters S.H."/>
            <person name="Heuer A."/>
            <person name="Rast P."/>
            <person name="Oberbeckmann S."/>
            <person name="Bunk B."/>
            <person name="Jeske O."/>
            <person name="Meyerdierks A."/>
            <person name="Storesund J.E."/>
            <person name="Kallscheuer N."/>
            <person name="Luecker S."/>
            <person name="Lage O.M."/>
            <person name="Pohl T."/>
            <person name="Merkel B.J."/>
            <person name="Hornburger P."/>
            <person name="Mueller R.-W."/>
            <person name="Bruemmer F."/>
            <person name="Labrenz M."/>
            <person name="Spormann A.M."/>
            <person name="Op Den Camp H."/>
            <person name="Overmann J."/>
            <person name="Amann R."/>
            <person name="Jetten M.S.M."/>
            <person name="Mascher T."/>
            <person name="Medema M.H."/>
            <person name="Devos D.P."/>
            <person name="Kaster A.-K."/>
            <person name="Ovreas L."/>
            <person name="Rohde M."/>
            <person name="Galperin M.Y."/>
            <person name="Jogler C."/>
        </authorList>
    </citation>
    <scope>NUCLEOTIDE SEQUENCE [LARGE SCALE GENOMIC DNA]</scope>
    <source>
        <strain evidence="6 7">Q31b</strain>
    </source>
</reference>
<keyword evidence="4" id="KW-0676">Redox-active center</keyword>
<dbReference type="PANTHER" id="PTHR42852">
    <property type="entry name" value="THIOL:DISULFIDE INTERCHANGE PROTEIN DSBE"/>
    <property type="match status" value="1"/>
</dbReference>
<gene>
    <name evidence="6" type="primary">resA_11</name>
    <name evidence="6" type="ORF">Q31b_47990</name>
</gene>
<dbReference type="EMBL" id="SJPY01000008">
    <property type="protein sequence ID" value="TWU36518.1"/>
    <property type="molecule type" value="Genomic_DNA"/>
</dbReference>
<dbReference type="SUPFAM" id="SSF48452">
    <property type="entry name" value="TPR-like"/>
    <property type="match status" value="1"/>
</dbReference>
<dbReference type="SUPFAM" id="SSF52833">
    <property type="entry name" value="Thioredoxin-like"/>
    <property type="match status" value="1"/>
</dbReference>
<proteinExistence type="predicted"/>
<feature type="domain" description="Thioredoxin" evidence="5">
    <location>
        <begin position="361"/>
        <end position="506"/>
    </location>
</feature>
<evidence type="ECO:0000256" key="3">
    <source>
        <dbReference type="ARBA" id="ARBA00023157"/>
    </source>
</evidence>
<evidence type="ECO:0000313" key="6">
    <source>
        <dbReference type="EMBL" id="TWU36518.1"/>
    </source>
</evidence>
<dbReference type="CDD" id="cd02966">
    <property type="entry name" value="TlpA_like_family"/>
    <property type="match status" value="1"/>
</dbReference>
<evidence type="ECO:0000256" key="1">
    <source>
        <dbReference type="ARBA" id="ARBA00004196"/>
    </source>
</evidence>
<dbReference type="Gene3D" id="3.40.30.10">
    <property type="entry name" value="Glutaredoxin"/>
    <property type="match status" value="1"/>
</dbReference>
<sequence length="740" mass="83044">MKTYFATVTMFFITLYGSFALAGDYVYGTISGWGHLSDPDGDCTFTIGKNRLQMNLGEASHRLDVEKGQMNSPRVCQSMEGPFALEVTVDGDLYLPDVKTMSGKSFVSGGISVLKDEKNYVRLERASFCRRGSASHYVVFEMRHGGQDVRMAKFVDYPIDNEKPVQLRVEMNDGVIRGLVRDVDGSWNEMGTATLPNANAVSVGIHALNTSGTAVNVTFHDLKQQMEYVPVEAESSVGIELKSPESIASVAKGPDPEFIKLVNRIRELQQRSNTIDSMTSDERRKLMDDTRGLLTDADDPLKVRLVLAFVSSLSRQFEQLGEYDNAIVVFDLATETLQSVEDETVKRMTASLLNYRDRLQSKFDMIGKPIELDGETLSGAEFSWQEYTGKVVLVDFWATWCGPCIAEAPNVRRCYEAYRNRGFDVLGISLDTDHAKLESYLARNRVPWANLFQKDAGWKHPMAVKYGIHAIPTAILVGADGKVVSVNARGTKLQEQLERLLGPAEIDENWQSVIDSLDQRVQDDPENATLWEELANTQARAEQWNRSGHSYRKVYALRNNHAEKFLPLAAVLLLADEQDAYETLCKEFESGLDDSASARTLYLYARALGLDFNSTETTALGPAKRCVEMDPQKWHLHTLAAAHLQAGRWDDAVSWAKRSIEKGDWHAHVCNWLVLAIAYHEKGDKAQAKVWMDKSVAWFGDNERRLNLARNDGLPMVPHDWLSAKILYREANARLGSENE</sequence>
<dbReference type="PROSITE" id="PS51352">
    <property type="entry name" value="THIOREDOXIN_2"/>
    <property type="match status" value="1"/>
</dbReference>
<organism evidence="6 7">
    <name type="scientific">Novipirellula aureliae</name>
    <dbReference type="NCBI Taxonomy" id="2527966"/>
    <lineage>
        <taxon>Bacteria</taxon>
        <taxon>Pseudomonadati</taxon>
        <taxon>Planctomycetota</taxon>
        <taxon>Planctomycetia</taxon>
        <taxon>Pirellulales</taxon>
        <taxon>Pirellulaceae</taxon>
        <taxon>Novipirellula</taxon>
    </lineage>
</organism>
<dbReference type="Proteomes" id="UP000315471">
    <property type="component" value="Unassembled WGS sequence"/>
</dbReference>
<dbReference type="RefSeq" id="WP_146601951.1">
    <property type="nucleotide sequence ID" value="NZ_SJPY01000008.1"/>
</dbReference>
<dbReference type="Pfam" id="PF08534">
    <property type="entry name" value="Redoxin"/>
    <property type="match status" value="1"/>
</dbReference>
<dbReference type="Gene3D" id="1.25.40.10">
    <property type="entry name" value="Tetratricopeptide repeat domain"/>
    <property type="match status" value="1"/>
</dbReference>
<dbReference type="Gene3D" id="2.60.120.200">
    <property type="match status" value="1"/>
</dbReference>
<keyword evidence="7" id="KW-1185">Reference proteome</keyword>